<gene>
    <name evidence="2" type="ORF">TWF506_000162</name>
</gene>
<comment type="caution">
    <text evidence="2">The sequence shown here is derived from an EMBL/GenBank/DDBJ whole genome shotgun (WGS) entry which is preliminary data.</text>
</comment>
<dbReference type="Proteomes" id="UP001307849">
    <property type="component" value="Unassembled WGS sequence"/>
</dbReference>
<evidence type="ECO:0000313" key="3">
    <source>
        <dbReference type="Proteomes" id="UP001307849"/>
    </source>
</evidence>
<organism evidence="2 3">
    <name type="scientific">Arthrobotrys conoides</name>
    <dbReference type="NCBI Taxonomy" id="74498"/>
    <lineage>
        <taxon>Eukaryota</taxon>
        <taxon>Fungi</taxon>
        <taxon>Dikarya</taxon>
        <taxon>Ascomycota</taxon>
        <taxon>Pezizomycotina</taxon>
        <taxon>Orbiliomycetes</taxon>
        <taxon>Orbiliales</taxon>
        <taxon>Orbiliaceae</taxon>
        <taxon>Arthrobotrys</taxon>
    </lineage>
</organism>
<evidence type="ECO:0000256" key="1">
    <source>
        <dbReference type="SAM" id="MobiDB-lite"/>
    </source>
</evidence>
<feature type="region of interest" description="Disordered" evidence="1">
    <location>
        <begin position="24"/>
        <end position="58"/>
    </location>
</feature>
<dbReference type="EMBL" id="JAVHJM010000001">
    <property type="protein sequence ID" value="KAK6519867.1"/>
    <property type="molecule type" value="Genomic_DNA"/>
</dbReference>
<dbReference type="AlphaFoldDB" id="A0AAN8PQH3"/>
<name>A0AAN8PQH3_9PEZI</name>
<feature type="compositionally biased region" description="Low complexity" evidence="1">
    <location>
        <begin position="44"/>
        <end position="58"/>
    </location>
</feature>
<keyword evidence="3" id="KW-1185">Reference proteome</keyword>
<reference evidence="2 3" key="1">
    <citation type="submission" date="2019-10" db="EMBL/GenBank/DDBJ databases">
        <authorList>
            <person name="Palmer J.M."/>
        </authorList>
    </citation>
    <scope>NUCLEOTIDE SEQUENCE [LARGE SCALE GENOMIC DNA]</scope>
    <source>
        <strain evidence="2 3">TWF506</strain>
    </source>
</reference>
<sequence>MSGKRKLISAPVLETTTNPLVQQHAQNQHTHPASQSHHGHHAHSLSISSNSSALSQGNQGYLDSPTSFFAPDQSFASRPSISVAGNITPTASGRHGSFAAFNMSSIFSRGKQGSSSEKDLKISAPRPSLDIGSIEHLKRVWACGPSPAQRHSFLSRLLISPTAVEDS</sequence>
<accession>A0AAN8PQH3</accession>
<protein>
    <submittedName>
        <fullName evidence="2">Uncharacterized protein</fullName>
    </submittedName>
</protein>
<evidence type="ECO:0000313" key="2">
    <source>
        <dbReference type="EMBL" id="KAK6519867.1"/>
    </source>
</evidence>
<proteinExistence type="predicted"/>